<dbReference type="Proteomes" id="UP001374893">
    <property type="component" value="Chromosome"/>
</dbReference>
<evidence type="ECO:0000259" key="3">
    <source>
        <dbReference type="Pfam" id="PF07589"/>
    </source>
</evidence>
<feature type="chain" id="PRO_5047125859" description="Ice-binding protein C-terminal domain-containing protein" evidence="2">
    <location>
        <begin position="20"/>
        <end position="303"/>
    </location>
</feature>
<dbReference type="NCBIfam" id="TIGR02595">
    <property type="entry name" value="PEP_CTERM"/>
    <property type="match status" value="1"/>
</dbReference>
<name>A0ABM7RDC6_9BACT</name>
<proteinExistence type="predicted"/>
<feature type="region of interest" description="Disordered" evidence="1">
    <location>
        <begin position="45"/>
        <end position="81"/>
    </location>
</feature>
<protein>
    <recommendedName>
        <fullName evidence="3">Ice-binding protein C-terminal domain-containing protein</fullName>
    </recommendedName>
</protein>
<evidence type="ECO:0000313" key="5">
    <source>
        <dbReference type="Proteomes" id="UP001374893"/>
    </source>
</evidence>
<feature type="signal peptide" evidence="2">
    <location>
        <begin position="1"/>
        <end position="19"/>
    </location>
</feature>
<dbReference type="EMBL" id="AP024702">
    <property type="protein sequence ID" value="BCX47360.1"/>
    <property type="molecule type" value="Genomic_DNA"/>
</dbReference>
<evidence type="ECO:0000256" key="1">
    <source>
        <dbReference type="SAM" id="MobiDB-lite"/>
    </source>
</evidence>
<evidence type="ECO:0000313" key="4">
    <source>
        <dbReference type="EMBL" id="BCX47360.1"/>
    </source>
</evidence>
<keyword evidence="5" id="KW-1185">Reference proteome</keyword>
<reference evidence="4 5" key="1">
    <citation type="submission" date="2021-06" db="EMBL/GenBank/DDBJ databases">
        <title>Complete genome of Haloferula helveola possessing various polysaccharide degrading enzymes.</title>
        <authorList>
            <person name="Takami H."/>
            <person name="Huang C."/>
            <person name="Hamasaki K."/>
        </authorList>
    </citation>
    <scope>NUCLEOTIDE SEQUENCE [LARGE SCALE GENOMIC DNA]</scope>
    <source>
        <strain evidence="4 5">CN-1</strain>
    </source>
</reference>
<organism evidence="4 5">
    <name type="scientific">Haloferula helveola</name>
    <dbReference type="NCBI Taxonomy" id="490095"/>
    <lineage>
        <taxon>Bacteria</taxon>
        <taxon>Pseudomonadati</taxon>
        <taxon>Verrucomicrobiota</taxon>
        <taxon>Verrucomicrobiia</taxon>
        <taxon>Verrucomicrobiales</taxon>
        <taxon>Verrucomicrobiaceae</taxon>
        <taxon>Haloferula</taxon>
    </lineage>
</organism>
<evidence type="ECO:0000256" key="2">
    <source>
        <dbReference type="SAM" id="SignalP"/>
    </source>
</evidence>
<sequence>MFPLLAFAGSACLTVGSHAATVAAVQWGGDYVSADTVLADDVPANRTGSDGYGDPDGPIVTNGTDSIAGRGYSSTRPFSPGTGYTGTSGTFYGGGSVERVNSTANDGFSELSVLNQGPNDSIHFHVDTGGDVHTFHLMFLWDKADFLSGLDAATGIGLTEGEFGLVTSQASGHHTDELLRWVVRDGNQLYVSEDTTLIGNNSVYSVSYSSLLNWAPYDPNEVDPSGSGTAADLWSLDFDEGSTFLPHTFTDVTGVGFYIEHEAATGPIHVHIEGFSASMVPEPSTPLIVGLAALLWIWRFRRR</sequence>
<accession>A0ABM7RDC6</accession>
<keyword evidence="2" id="KW-0732">Signal</keyword>
<gene>
    <name evidence="4" type="ORF">HAHE_12680</name>
</gene>
<feature type="domain" description="Ice-binding protein C-terminal" evidence="3">
    <location>
        <begin position="280"/>
        <end position="302"/>
    </location>
</feature>
<dbReference type="Pfam" id="PF07589">
    <property type="entry name" value="PEP-CTERM"/>
    <property type="match status" value="1"/>
</dbReference>
<dbReference type="RefSeq" id="WP_338689515.1">
    <property type="nucleotide sequence ID" value="NZ_AP024702.1"/>
</dbReference>
<dbReference type="InterPro" id="IPR013424">
    <property type="entry name" value="Ice-binding_C"/>
</dbReference>